<keyword evidence="5" id="KW-0175">Coiled coil</keyword>
<dbReference type="FunFam" id="2.30.30.40:FF:000172">
    <property type="entry name" value="Amphiphysin, isoform B"/>
    <property type="match status" value="1"/>
</dbReference>
<keyword evidence="3 7" id="KW-0728">SH3 domain</keyword>
<dbReference type="Gene3D" id="2.30.30.40">
    <property type="entry name" value="SH3 Domains"/>
    <property type="match status" value="1"/>
</dbReference>
<dbReference type="Pfam" id="PF03114">
    <property type="entry name" value="BAR"/>
    <property type="match status" value="1"/>
</dbReference>
<protein>
    <recommendedName>
        <fullName evidence="13">SH3 domain-containing protein</fullName>
    </recommendedName>
</protein>
<dbReference type="PANTHER" id="PTHR46514:SF3">
    <property type="entry name" value="AMPHIPHYSIN"/>
    <property type="match status" value="1"/>
</dbReference>
<dbReference type="AlphaFoldDB" id="F6ZUK5"/>
<dbReference type="GO" id="GO:0005543">
    <property type="term" value="F:phospholipid binding"/>
    <property type="evidence" value="ECO:0000318"/>
    <property type="project" value="GO_Central"/>
</dbReference>
<keyword evidence="4" id="KW-0963">Cytoplasm</keyword>
<dbReference type="PROSITE" id="PS51021">
    <property type="entry name" value="BAR"/>
    <property type="match status" value="1"/>
</dbReference>
<dbReference type="GO" id="GO:0005886">
    <property type="term" value="C:plasma membrane"/>
    <property type="evidence" value="ECO:0000318"/>
    <property type="project" value="GO_Central"/>
</dbReference>
<evidence type="ECO:0000256" key="2">
    <source>
        <dbReference type="ARBA" id="ARBA00004496"/>
    </source>
</evidence>
<dbReference type="GeneTree" id="ENSGT00950000182882"/>
<evidence type="ECO:0000259" key="9">
    <source>
        <dbReference type="PROSITE" id="PS50002"/>
    </source>
</evidence>
<dbReference type="InterPro" id="IPR003005">
    <property type="entry name" value="Amphiphysin"/>
</dbReference>
<organism evidence="11 12">
    <name type="scientific">Ciona intestinalis</name>
    <name type="common">Transparent sea squirt</name>
    <name type="synonym">Ascidia intestinalis</name>
    <dbReference type="NCBI Taxonomy" id="7719"/>
    <lineage>
        <taxon>Eukaryota</taxon>
        <taxon>Metazoa</taxon>
        <taxon>Chordata</taxon>
        <taxon>Tunicata</taxon>
        <taxon>Ascidiacea</taxon>
        <taxon>Phlebobranchia</taxon>
        <taxon>Cionidae</taxon>
        <taxon>Ciona</taxon>
    </lineage>
</organism>
<dbReference type="SUPFAM" id="SSF50044">
    <property type="entry name" value="SH3-domain"/>
    <property type="match status" value="1"/>
</dbReference>
<dbReference type="SUPFAM" id="SSF103657">
    <property type="entry name" value="BAR/IMD domain-like"/>
    <property type="match status" value="1"/>
</dbReference>
<evidence type="ECO:0000313" key="12">
    <source>
        <dbReference type="Proteomes" id="UP000008144"/>
    </source>
</evidence>
<dbReference type="EMBL" id="EAAA01002325">
    <property type="status" value="NOT_ANNOTATED_CDS"/>
    <property type="molecule type" value="Genomic_DNA"/>
</dbReference>
<proteinExistence type="predicted"/>
<dbReference type="InterPro" id="IPR001452">
    <property type="entry name" value="SH3_domain"/>
</dbReference>
<reference evidence="11" key="3">
    <citation type="submission" date="2025-08" db="UniProtKB">
        <authorList>
            <consortium name="Ensembl"/>
        </authorList>
    </citation>
    <scope>IDENTIFICATION</scope>
</reference>
<dbReference type="GO" id="GO:0005737">
    <property type="term" value="C:cytoplasm"/>
    <property type="evidence" value="ECO:0007669"/>
    <property type="project" value="UniProtKB-SubCell"/>
</dbReference>
<dbReference type="SMART" id="SM00326">
    <property type="entry name" value="SH3"/>
    <property type="match status" value="1"/>
</dbReference>
<dbReference type="GO" id="GO:0012505">
    <property type="term" value="C:endomembrane system"/>
    <property type="evidence" value="ECO:0007669"/>
    <property type="project" value="UniProtKB-SubCell"/>
</dbReference>
<dbReference type="Ensembl" id="ENSCINT00000007597.3">
    <property type="protein sequence ID" value="ENSCINP00000007597.3"/>
    <property type="gene ID" value="ENSCING00000003683.3"/>
</dbReference>
<dbReference type="OMA" id="YEDEWMG"/>
<reference evidence="11" key="2">
    <citation type="journal article" date="2008" name="Genome Biol.">
        <title>Improved genome assembly and evidence-based global gene model set for the chordate Ciona intestinalis: new insight into intron and operon populations.</title>
        <authorList>
            <person name="Satou Y."/>
            <person name="Mineta K."/>
            <person name="Ogasawara M."/>
            <person name="Sasakura Y."/>
            <person name="Shoguchi E."/>
            <person name="Ueno K."/>
            <person name="Yamada L."/>
            <person name="Matsumoto J."/>
            <person name="Wasserscheid J."/>
            <person name="Dewar K."/>
            <person name="Wiley G.B."/>
            <person name="Macmil S.L."/>
            <person name="Roe B.A."/>
            <person name="Zeller R.W."/>
            <person name="Hastings K.E."/>
            <person name="Lemaire P."/>
            <person name="Lindquist E."/>
            <person name="Endo T."/>
            <person name="Hotta K."/>
            <person name="Inaba K."/>
        </authorList>
    </citation>
    <scope>NUCLEOTIDE SEQUENCE [LARGE SCALE GENOMIC DNA]</scope>
    <source>
        <strain evidence="11">wild type</strain>
    </source>
</reference>
<dbReference type="InterPro" id="IPR004148">
    <property type="entry name" value="BAR_dom"/>
</dbReference>
<dbReference type="HOGENOM" id="CLU_017859_4_0_1"/>
<sequence>MAESSKKDGSARLKRNVSKMAFRSREKMLRTFGVGEETKDEIIDNYVHLVNKQQNQVNKFQRDIKTYLNSITAMKTAAKMFYDSLGDLYEDEWMGKDMLASLAKTTDLLYNDLHARLSSEVITALHDHLNQCNEMKIKVGKRGRKLVDYDASRRNLHTMQNSKKLEESKITKAREHVLQTQSTYDTFNTQLHDELPNLYDSRVLLCTDTLINIATAEKSFYLELAEVRTKLMHVLVNLKDAFNNGEYKIQRMNPNVQNDVARATKEPSSDPATLPADEVDHKRSRKHSDHERSRKYSDHERSRDEPRSSSRRSSGSRTKERESSSRQRDHERSKSQDINHEHSYEKSHEGKQRKPRSNSDKTSHQYVNLEIGKSPDGKTKISDPVNNGDGPSVYTDVAIDEVQTRPAEPQVSSQVKLSPNKSFSPSAEKLEITTNTEHNGMPDDNQSKSNTFPRQVNDDVDASEPQYSDVPVNKDDVESPIYDEPTTQDHQLEDMKEEPAASEVLPPHFLYKAQAAYPYNGSDSDELTFVKGDLIYVVEFPDPDEQDEGWQMGILQSSWDEVGTTATMGVFPENFTKKI</sequence>
<dbReference type="Gene3D" id="1.20.1270.60">
    <property type="entry name" value="Arfaptin homology (AH) domain/BAR domain"/>
    <property type="match status" value="1"/>
</dbReference>
<accession>A0A1W2W5B1</accession>
<evidence type="ECO:0000313" key="11">
    <source>
        <dbReference type="Ensembl" id="ENSCINP00000007597.3"/>
    </source>
</evidence>
<dbReference type="FunCoup" id="F6ZUK5">
    <property type="interactions" value="47"/>
</dbReference>
<dbReference type="InParanoid" id="F6ZUK5"/>
<keyword evidence="6" id="KW-0472">Membrane</keyword>
<evidence type="ECO:0000259" key="10">
    <source>
        <dbReference type="PROSITE" id="PS51021"/>
    </source>
</evidence>
<evidence type="ECO:0000256" key="8">
    <source>
        <dbReference type="SAM" id="MobiDB-lite"/>
    </source>
</evidence>
<feature type="domain" description="BAR" evidence="10">
    <location>
        <begin position="28"/>
        <end position="244"/>
    </location>
</feature>
<keyword evidence="12" id="KW-1185">Reference proteome</keyword>
<dbReference type="STRING" id="7719.ENSCINP00000007597"/>
<evidence type="ECO:0000256" key="4">
    <source>
        <dbReference type="ARBA" id="ARBA00022490"/>
    </source>
</evidence>
<dbReference type="Pfam" id="PF00018">
    <property type="entry name" value="SH3_1"/>
    <property type="match status" value="1"/>
</dbReference>
<feature type="compositionally biased region" description="Polar residues" evidence="8">
    <location>
        <begin position="410"/>
        <end position="425"/>
    </location>
</feature>
<evidence type="ECO:0000256" key="1">
    <source>
        <dbReference type="ARBA" id="ARBA00004308"/>
    </source>
</evidence>
<dbReference type="Proteomes" id="UP000008144">
    <property type="component" value="Chromosome 7"/>
</dbReference>
<evidence type="ECO:0008006" key="13">
    <source>
        <dbReference type="Google" id="ProtNLM"/>
    </source>
</evidence>
<dbReference type="CDD" id="cd11790">
    <property type="entry name" value="SH3_Amphiphysin"/>
    <property type="match status" value="1"/>
</dbReference>
<evidence type="ECO:0000256" key="6">
    <source>
        <dbReference type="ARBA" id="ARBA00023136"/>
    </source>
</evidence>
<evidence type="ECO:0000256" key="5">
    <source>
        <dbReference type="ARBA" id="ARBA00023054"/>
    </source>
</evidence>
<feature type="compositionally biased region" description="Basic and acidic residues" evidence="8">
    <location>
        <begin position="288"/>
        <end position="308"/>
    </location>
</feature>
<evidence type="ECO:0000256" key="7">
    <source>
        <dbReference type="PROSITE-ProRule" id="PRU00192"/>
    </source>
</evidence>
<dbReference type="PROSITE" id="PS50002">
    <property type="entry name" value="SH3"/>
    <property type="match status" value="1"/>
</dbReference>
<reference evidence="12" key="1">
    <citation type="journal article" date="2002" name="Science">
        <title>The draft genome of Ciona intestinalis: insights into chordate and vertebrate origins.</title>
        <authorList>
            <person name="Dehal P."/>
            <person name="Satou Y."/>
            <person name="Campbell R.K."/>
            <person name="Chapman J."/>
            <person name="Degnan B."/>
            <person name="De Tomaso A."/>
            <person name="Davidson B."/>
            <person name="Di Gregorio A."/>
            <person name="Gelpke M."/>
            <person name="Goodstein D.M."/>
            <person name="Harafuji N."/>
            <person name="Hastings K.E."/>
            <person name="Ho I."/>
            <person name="Hotta K."/>
            <person name="Huang W."/>
            <person name="Kawashima T."/>
            <person name="Lemaire P."/>
            <person name="Martinez D."/>
            <person name="Meinertzhagen I.A."/>
            <person name="Necula S."/>
            <person name="Nonaka M."/>
            <person name="Putnam N."/>
            <person name="Rash S."/>
            <person name="Saiga H."/>
            <person name="Satake M."/>
            <person name="Terry A."/>
            <person name="Yamada L."/>
            <person name="Wang H.G."/>
            <person name="Awazu S."/>
            <person name="Azumi K."/>
            <person name="Boore J."/>
            <person name="Branno M."/>
            <person name="Chin-Bow S."/>
            <person name="DeSantis R."/>
            <person name="Doyle S."/>
            <person name="Francino P."/>
            <person name="Keys D.N."/>
            <person name="Haga S."/>
            <person name="Hayashi H."/>
            <person name="Hino K."/>
            <person name="Imai K.S."/>
            <person name="Inaba K."/>
            <person name="Kano S."/>
            <person name="Kobayashi K."/>
            <person name="Kobayashi M."/>
            <person name="Lee B.I."/>
            <person name="Makabe K.W."/>
            <person name="Manohar C."/>
            <person name="Matassi G."/>
            <person name="Medina M."/>
            <person name="Mochizuki Y."/>
            <person name="Mount S."/>
            <person name="Morishita T."/>
            <person name="Miura S."/>
            <person name="Nakayama A."/>
            <person name="Nishizaka S."/>
            <person name="Nomoto H."/>
            <person name="Ohta F."/>
            <person name="Oishi K."/>
            <person name="Rigoutsos I."/>
            <person name="Sano M."/>
            <person name="Sasaki A."/>
            <person name="Sasakura Y."/>
            <person name="Shoguchi E."/>
            <person name="Shin-i T."/>
            <person name="Spagnuolo A."/>
            <person name="Stainier D."/>
            <person name="Suzuki M.M."/>
            <person name="Tassy O."/>
            <person name="Takatori N."/>
            <person name="Tokuoka M."/>
            <person name="Yagi K."/>
            <person name="Yoshizaki F."/>
            <person name="Wada S."/>
            <person name="Zhang C."/>
            <person name="Hyatt P.D."/>
            <person name="Larimer F."/>
            <person name="Detter C."/>
            <person name="Doggett N."/>
            <person name="Glavina T."/>
            <person name="Hawkins T."/>
            <person name="Richardson P."/>
            <person name="Lucas S."/>
            <person name="Kohara Y."/>
            <person name="Levine M."/>
            <person name="Satoh N."/>
            <person name="Rokhsar D.S."/>
        </authorList>
    </citation>
    <scope>NUCLEOTIDE SEQUENCE [LARGE SCALE GENOMIC DNA]</scope>
</reference>
<dbReference type="InterPro" id="IPR036028">
    <property type="entry name" value="SH3-like_dom_sf"/>
</dbReference>
<accession>F6ZUK5</accession>
<dbReference type="InterPro" id="IPR027267">
    <property type="entry name" value="AH/BAR_dom_sf"/>
</dbReference>
<comment type="subcellular location">
    <subcellularLocation>
        <location evidence="2">Cytoplasm</location>
    </subcellularLocation>
    <subcellularLocation>
        <location evidence="1">Endomembrane system</location>
    </subcellularLocation>
</comment>
<feature type="region of interest" description="Disordered" evidence="8">
    <location>
        <begin position="261"/>
        <end position="490"/>
    </location>
</feature>
<dbReference type="SMART" id="SM00721">
    <property type="entry name" value="BAR"/>
    <property type="match status" value="1"/>
</dbReference>
<feature type="domain" description="SH3" evidence="9">
    <location>
        <begin position="508"/>
        <end position="579"/>
    </location>
</feature>
<dbReference type="CDD" id="cd07588">
    <property type="entry name" value="BAR_Amphiphysin"/>
    <property type="match status" value="1"/>
</dbReference>
<name>F6ZUK5_CIOIN</name>
<reference evidence="11" key="4">
    <citation type="submission" date="2025-09" db="UniProtKB">
        <authorList>
            <consortium name="Ensembl"/>
        </authorList>
    </citation>
    <scope>IDENTIFICATION</scope>
</reference>
<feature type="compositionally biased region" description="Basic and acidic residues" evidence="8">
    <location>
        <begin position="317"/>
        <end position="363"/>
    </location>
</feature>
<evidence type="ECO:0000256" key="3">
    <source>
        <dbReference type="ARBA" id="ARBA00022443"/>
    </source>
</evidence>
<dbReference type="PRINTS" id="PR01251">
    <property type="entry name" value="AMPHIPHYSIN"/>
</dbReference>
<dbReference type="PANTHER" id="PTHR46514">
    <property type="entry name" value="AMPHIPHYSIN"/>
    <property type="match status" value="1"/>
</dbReference>
<dbReference type="FunFam" id="1.20.1270.60:FF:000013">
    <property type="entry name" value="Amphiphysin isoform 2"/>
    <property type="match status" value="1"/>
</dbReference>